<dbReference type="Gene3D" id="3.90.400.10">
    <property type="entry name" value="Oligo-1,6-glucosidase, Domain 2"/>
    <property type="match status" value="1"/>
</dbReference>
<dbReference type="Proteomes" id="UP001333996">
    <property type="component" value="Unassembled WGS sequence"/>
</dbReference>
<evidence type="ECO:0000259" key="2">
    <source>
        <dbReference type="SMART" id="SM00642"/>
    </source>
</evidence>
<feature type="domain" description="Glycosyl hydrolase family 13 catalytic" evidence="2">
    <location>
        <begin position="3"/>
        <end position="443"/>
    </location>
</feature>
<gene>
    <name evidence="3" type="ORF">VXC91_33355</name>
</gene>
<accession>A0ABU7FS93</accession>
<dbReference type="InterPro" id="IPR006047">
    <property type="entry name" value="GH13_cat_dom"/>
</dbReference>
<dbReference type="SUPFAM" id="SSF51445">
    <property type="entry name" value="(Trans)glycosidases"/>
    <property type="match status" value="1"/>
</dbReference>
<dbReference type="Pfam" id="PF00128">
    <property type="entry name" value="Alpha-amylase"/>
    <property type="match status" value="1"/>
</dbReference>
<keyword evidence="4" id="KW-1185">Reference proteome</keyword>
<dbReference type="Gene3D" id="3.20.20.80">
    <property type="entry name" value="Glycosidases"/>
    <property type="match status" value="1"/>
</dbReference>
<comment type="similarity">
    <text evidence="1">Belongs to the glycosyl hydrolase 13 family.</text>
</comment>
<evidence type="ECO:0000313" key="3">
    <source>
        <dbReference type="EMBL" id="MED7826703.1"/>
    </source>
</evidence>
<dbReference type="EMBL" id="JAYWVC010000174">
    <property type="protein sequence ID" value="MED7826703.1"/>
    <property type="molecule type" value="Genomic_DNA"/>
</dbReference>
<dbReference type="SMART" id="SM00642">
    <property type="entry name" value="Aamy"/>
    <property type="match status" value="1"/>
</dbReference>
<evidence type="ECO:0000313" key="4">
    <source>
        <dbReference type="Proteomes" id="UP001333996"/>
    </source>
</evidence>
<proteinExistence type="inferred from homology"/>
<name>A0ABU7FS93_9ACTN</name>
<comment type="caution">
    <text evidence="3">The sequence shown here is derived from an EMBL/GenBank/DDBJ whole genome shotgun (WGS) entry which is preliminary data.</text>
</comment>
<dbReference type="PANTHER" id="PTHR10357">
    <property type="entry name" value="ALPHA-AMYLASE FAMILY MEMBER"/>
    <property type="match status" value="1"/>
</dbReference>
<dbReference type="InterPro" id="IPR045857">
    <property type="entry name" value="O16G_dom_2"/>
</dbReference>
<organism evidence="3 4">
    <name type="scientific">Streptomyces chiangmaiensis</name>
    <dbReference type="NCBI Taxonomy" id="766497"/>
    <lineage>
        <taxon>Bacteria</taxon>
        <taxon>Bacillati</taxon>
        <taxon>Actinomycetota</taxon>
        <taxon>Actinomycetes</taxon>
        <taxon>Kitasatosporales</taxon>
        <taxon>Streptomycetaceae</taxon>
        <taxon>Streptomyces</taxon>
    </lineage>
</organism>
<dbReference type="GO" id="GO:0016787">
    <property type="term" value="F:hydrolase activity"/>
    <property type="evidence" value="ECO:0007669"/>
    <property type="project" value="UniProtKB-KW"/>
</dbReference>
<dbReference type="InterPro" id="IPR017853">
    <property type="entry name" value="GH"/>
</dbReference>
<dbReference type="CDD" id="cd11332">
    <property type="entry name" value="AmyAc_OligoGlu_TS"/>
    <property type="match status" value="1"/>
</dbReference>
<sequence length="534" mass="59596">MYQVYLRSFRDGNGDGVGDLRGARSGLGYLSTLGVDGFWLSPCFPSPQRDHGYDVSDYCAIDPLFGDLNEFDLLVGEAHQLGLKVVLDIVPNHCSSEHPRFQEALAAGPGSQARRWFHFAEGRGADGSLPPNNWRAMFGGPAWTRVVEPDGRPGQWYLHMFTPHQPDWNWRTPEVADFFDEVVRFWLDRGVDGFRIDVAVGLFKHPELPDSPDPTADENARDAINPLAWNQPEVHTVWQRWRAICEEYEARDGRQRTLVGEVAVPTPADQALYLRPDELHQAFYFDLLNARWDAAEFRQRIEAALRDIASSGVPVTWVLNNHDQQRTVTRYSSNGLPGQEPDLDRGAARALAAALLMLALPGSAYLYQGEELGLPEVTDLPLHALTDPIVAATGRPEAGRDGCRVPLPWSGAKPPFGFTDAEADRTWLPQPDWFDRYTVELLRADGGSPWHVYQDGLQLRRSVPGLRDPRLRWLTDDDGVLVFARGEGFVCAVNFTDAPVPAPVKGRLLLSSQPCDEGKLDANTAAWWIVDPTC</sequence>
<dbReference type="RefSeq" id="WP_329511096.1">
    <property type="nucleotide sequence ID" value="NZ_BAAAYZ010000093.1"/>
</dbReference>
<dbReference type="PANTHER" id="PTHR10357:SF179">
    <property type="entry name" value="NEUTRAL AND BASIC AMINO ACID TRANSPORT PROTEIN RBAT"/>
    <property type="match status" value="1"/>
</dbReference>
<evidence type="ECO:0000256" key="1">
    <source>
        <dbReference type="ARBA" id="ARBA00008061"/>
    </source>
</evidence>
<reference evidence="3" key="1">
    <citation type="submission" date="2024-01" db="EMBL/GenBank/DDBJ databases">
        <title>First draft genome sequence data of TA4-1, the type strain of Gram-positive actinobacterium Streptomyces chiangmaiensis.</title>
        <authorList>
            <person name="Yasawong M."/>
            <person name="Nantapong N."/>
        </authorList>
    </citation>
    <scope>NUCLEOTIDE SEQUENCE</scope>
    <source>
        <strain evidence="3">TA4-1</strain>
    </source>
</reference>
<keyword evidence="3" id="KW-0378">Hydrolase</keyword>
<protein>
    <submittedName>
        <fullName evidence="3">Glycoside hydrolase family 13 protein</fullName>
    </submittedName>
</protein>